<evidence type="ECO:0000313" key="3">
    <source>
        <dbReference type="Proteomes" id="UP000009027"/>
    </source>
</evidence>
<organism evidence="2 3">
    <name type="scientific">Trypanosoma vivax (strain Y486)</name>
    <dbReference type="NCBI Taxonomy" id="1055687"/>
    <lineage>
        <taxon>Eukaryota</taxon>
        <taxon>Discoba</taxon>
        <taxon>Euglenozoa</taxon>
        <taxon>Kinetoplastea</taxon>
        <taxon>Metakinetoplastina</taxon>
        <taxon>Trypanosomatida</taxon>
        <taxon>Trypanosomatidae</taxon>
        <taxon>Trypanosoma</taxon>
        <taxon>Duttonella</taxon>
    </lineage>
</organism>
<dbReference type="VEuPathDB" id="TriTrypDB:TvY486_0041760"/>
<sequence>MPQGRLERDIANFNAMLRPMQTGSSANALLCLSLDSGAAAAQNTCTGTGTDDALACVCYDKSGNTKLPDWVDRLAAMDTALQKTLSLQTQAHALIQRTQQATAHATLTAAHRDSTAQSTRRNNAQSNSAKATKTQSSDPALEGEDTPAEKNASAECNAQHPTWKPDTQTCDSTTINTEQTAAPSRTRTRTHTHAQPQPFLQQRPSLRHAPCHNGKDNRKEARQRAHKAQKKHNEQQHTLRSPLPLSS</sequence>
<feature type="compositionally biased region" description="Polar residues" evidence="1">
    <location>
        <begin position="193"/>
        <end position="204"/>
    </location>
</feature>
<dbReference type="Proteomes" id="UP000009027">
    <property type="component" value="Unassembled WGS sequence"/>
</dbReference>
<gene>
    <name evidence="2" type="ORF">TvY486_0041760</name>
</gene>
<reference evidence="2 3" key="1">
    <citation type="journal article" date="2012" name="Proc. Natl. Acad. Sci. U.S.A.">
        <title>Antigenic diversity is generated by distinct evolutionary mechanisms in African trypanosome species.</title>
        <authorList>
            <person name="Jackson A.P."/>
            <person name="Berry A."/>
            <person name="Aslett M."/>
            <person name="Allison H.C."/>
            <person name="Burton P."/>
            <person name="Vavrova-Anderson J."/>
            <person name="Brown R."/>
            <person name="Browne H."/>
            <person name="Corton N."/>
            <person name="Hauser H."/>
            <person name="Gamble J."/>
            <person name="Gilderthorp R."/>
            <person name="Marcello L."/>
            <person name="McQuillan J."/>
            <person name="Otto T.D."/>
            <person name="Quail M.A."/>
            <person name="Sanders M.J."/>
            <person name="van Tonder A."/>
            <person name="Ginger M.L."/>
            <person name="Field M.C."/>
            <person name="Barry J.D."/>
            <person name="Hertz-Fowler C."/>
            <person name="Berriman M."/>
        </authorList>
    </citation>
    <scope>NUCLEOTIDE SEQUENCE</scope>
    <source>
        <strain evidence="2 3">Y486</strain>
    </source>
</reference>
<dbReference type="AlphaFoldDB" id="F9WUL8"/>
<name>F9WUL8_TRYVY</name>
<dbReference type="EMBL" id="CAEX01007354">
    <property type="protein sequence ID" value="CCD21267.1"/>
    <property type="molecule type" value="Genomic_DNA"/>
</dbReference>
<evidence type="ECO:0000313" key="2">
    <source>
        <dbReference type="EMBL" id="CCD21267.1"/>
    </source>
</evidence>
<evidence type="ECO:0000256" key="1">
    <source>
        <dbReference type="SAM" id="MobiDB-lite"/>
    </source>
</evidence>
<keyword evidence="3" id="KW-1185">Reference proteome</keyword>
<feature type="compositionally biased region" description="Polar residues" evidence="1">
    <location>
        <begin position="154"/>
        <end position="185"/>
    </location>
</feature>
<feature type="compositionally biased region" description="Polar residues" evidence="1">
    <location>
        <begin position="238"/>
        <end position="247"/>
    </location>
</feature>
<feature type="compositionally biased region" description="Polar residues" evidence="1">
    <location>
        <begin position="115"/>
        <end position="138"/>
    </location>
</feature>
<feature type="compositionally biased region" description="Basic and acidic residues" evidence="1">
    <location>
        <begin position="213"/>
        <end position="223"/>
    </location>
</feature>
<protein>
    <submittedName>
        <fullName evidence="2">Uncharacterized protein</fullName>
    </submittedName>
</protein>
<feature type="region of interest" description="Disordered" evidence="1">
    <location>
        <begin position="110"/>
        <end position="247"/>
    </location>
</feature>
<accession>F9WUL8</accession>
<proteinExistence type="predicted"/>